<evidence type="ECO:0000313" key="2">
    <source>
        <dbReference type="Proteomes" id="UP001234178"/>
    </source>
</evidence>
<name>A0ABQ9ZRU3_9CRUS</name>
<accession>A0ABQ9ZRU3</accession>
<gene>
    <name evidence="1" type="ORF">OUZ56_030480</name>
</gene>
<reference evidence="1 2" key="1">
    <citation type="journal article" date="2023" name="Nucleic Acids Res.">
        <title>The hologenome of Daphnia magna reveals possible DNA methylation and microbiome-mediated evolution of the host genome.</title>
        <authorList>
            <person name="Chaturvedi A."/>
            <person name="Li X."/>
            <person name="Dhandapani V."/>
            <person name="Marshall H."/>
            <person name="Kissane S."/>
            <person name="Cuenca-Cambronero M."/>
            <person name="Asole G."/>
            <person name="Calvet F."/>
            <person name="Ruiz-Romero M."/>
            <person name="Marangio P."/>
            <person name="Guigo R."/>
            <person name="Rago D."/>
            <person name="Mirbahai L."/>
            <person name="Eastwood N."/>
            <person name="Colbourne J.K."/>
            <person name="Zhou J."/>
            <person name="Mallon E."/>
            <person name="Orsini L."/>
        </authorList>
    </citation>
    <scope>NUCLEOTIDE SEQUENCE [LARGE SCALE GENOMIC DNA]</scope>
    <source>
        <strain evidence="1">LRV0_1</strain>
    </source>
</reference>
<dbReference type="EMBL" id="JAOYFB010000005">
    <property type="protein sequence ID" value="KAK4015503.1"/>
    <property type="molecule type" value="Genomic_DNA"/>
</dbReference>
<organism evidence="1 2">
    <name type="scientific">Daphnia magna</name>
    <dbReference type="NCBI Taxonomy" id="35525"/>
    <lineage>
        <taxon>Eukaryota</taxon>
        <taxon>Metazoa</taxon>
        <taxon>Ecdysozoa</taxon>
        <taxon>Arthropoda</taxon>
        <taxon>Crustacea</taxon>
        <taxon>Branchiopoda</taxon>
        <taxon>Diplostraca</taxon>
        <taxon>Cladocera</taxon>
        <taxon>Anomopoda</taxon>
        <taxon>Daphniidae</taxon>
        <taxon>Daphnia</taxon>
    </lineage>
</organism>
<sequence>MGLDCTNKCGRVARAEETTAGAPNKPCQSSTGAVCAKEADADDAVRSRAFIINSATSSNSAVPSILNNV</sequence>
<proteinExistence type="predicted"/>
<keyword evidence="2" id="KW-1185">Reference proteome</keyword>
<evidence type="ECO:0000313" key="1">
    <source>
        <dbReference type="EMBL" id="KAK4015503.1"/>
    </source>
</evidence>
<comment type="caution">
    <text evidence="1">The sequence shown here is derived from an EMBL/GenBank/DDBJ whole genome shotgun (WGS) entry which is preliminary data.</text>
</comment>
<dbReference type="Proteomes" id="UP001234178">
    <property type="component" value="Unassembled WGS sequence"/>
</dbReference>
<protein>
    <submittedName>
        <fullName evidence="1">Uncharacterized protein</fullName>
    </submittedName>
</protein>